<feature type="domain" description="NB-ARC" evidence="4">
    <location>
        <begin position="161"/>
        <end position="317"/>
    </location>
</feature>
<sequence length="964" mass="108509">MQWADFLANEAATHSLSPEQTAAFVERLKTENSGKSEAKLASELKISAAAFKKRMTEVYDKFTQSYPELANSESRGKLEKLRACLTAKYSGSHFDAPHPALSKANAPLSLARRGVGGEVKKCTSYKREPLYNGGQDAHPTIKEIHHSIPPAVPFEKFVGREAELQNLHSSLQTSRQVAIVAVAGMGGVGKTELATQYAKQHLQNYQGGVCWLSAQGIDVGIQILRFAELKFKLIAPDDWELADRLRFCWQNWQPGEVLLVFDDVTDYKKQVQPYLPPESPQFKVLLTTRLGFDRTLPQLRLDVLKPSAAMKLLKSLVDRERLKSEPWVARRICKFLGYLPLALELVGRYLDTMPDLSLETLLKRLEKKRLEHEAVAKANPLMRYEYGIAEAFALSWEQLDENAQGVGCYLSLFALADIPLSVEAIEDEETQEVWEKAIAELRKLHLIQRQSKGIYRLHPLIRQFFQMKLDESSEGDKVKTNFVAMMVEVAKQIPEQPNREDIFNLTPFIPHLAEVATHLSQYLSDEDLIWAFTGLGRFYEGQGLYQQAEPWLQQCEKVTKNRLGLEHPHVAASLNNLALLYYFTGRYSEAEPLYQQALSLYKRLPGEEHPDVAASLNNLAELYFSTGRYSEAERLLLQALSLTKRSLGDNHPHVATSLNNLALLYESTGRYSEAEPLHLQALSLRKRLLGDNHPDVATSLNNLALLYRSTGRYSEAEPLLLQALSLTKRSLGEEHPDVAASLNNLAGLYFSTGRYSEAEPLLLQALSLTKRSLGEEHPDVAASLNNLAKLYRSTGRYSEAEPLYQQALSLYKRLPGEEHPDVAASLNNLAELYFSTGRYSEAEPLHLQALSLIKRLLGDNHPHVATSLNNLALLYFSTGRYSEAEPLHLQALSLRKRLLGEEHPDVANSMNNLAELYHLTGRYSEAEPLYLQALAICERTLGVDHPDTMTVKENYASFLREAYP</sequence>
<dbReference type="Pfam" id="PF13374">
    <property type="entry name" value="TPR_10"/>
    <property type="match status" value="1"/>
</dbReference>
<organism evidence="5 6">
    <name type="scientific">Plectonema radiosum NIES-515</name>
    <dbReference type="NCBI Taxonomy" id="2986073"/>
    <lineage>
        <taxon>Bacteria</taxon>
        <taxon>Bacillati</taxon>
        <taxon>Cyanobacteriota</taxon>
        <taxon>Cyanophyceae</taxon>
        <taxon>Oscillatoriophycideae</taxon>
        <taxon>Oscillatoriales</taxon>
        <taxon>Microcoleaceae</taxon>
        <taxon>Plectonema</taxon>
    </lineage>
</organism>
<evidence type="ECO:0000313" key="6">
    <source>
        <dbReference type="Proteomes" id="UP001526143"/>
    </source>
</evidence>
<evidence type="ECO:0000313" key="5">
    <source>
        <dbReference type="EMBL" id="MCV3215862.1"/>
    </source>
</evidence>
<name>A0ABT3B3A3_9CYAN</name>
<dbReference type="Pfam" id="PF13424">
    <property type="entry name" value="TPR_12"/>
    <property type="match status" value="4"/>
</dbReference>
<evidence type="ECO:0000259" key="4">
    <source>
        <dbReference type="Pfam" id="PF00931"/>
    </source>
</evidence>
<dbReference type="SUPFAM" id="SSF52540">
    <property type="entry name" value="P-loop containing nucleoside triphosphate hydrolases"/>
    <property type="match status" value="1"/>
</dbReference>
<dbReference type="InterPro" id="IPR002182">
    <property type="entry name" value="NB-ARC"/>
</dbReference>
<keyword evidence="2 3" id="KW-0802">TPR repeat</keyword>
<feature type="repeat" description="TPR" evidence="3">
    <location>
        <begin position="781"/>
        <end position="814"/>
    </location>
</feature>
<evidence type="ECO:0000256" key="1">
    <source>
        <dbReference type="ARBA" id="ARBA00022737"/>
    </source>
</evidence>
<dbReference type="Pfam" id="PF00931">
    <property type="entry name" value="NB-ARC"/>
    <property type="match status" value="1"/>
</dbReference>
<dbReference type="Gene3D" id="3.40.50.300">
    <property type="entry name" value="P-loop containing nucleotide triphosphate hydrolases"/>
    <property type="match status" value="1"/>
</dbReference>
<evidence type="ECO:0000256" key="3">
    <source>
        <dbReference type="PROSITE-ProRule" id="PRU00339"/>
    </source>
</evidence>
<dbReference type="SUPFAM" id="SSF48452">
    <property type="entry name" value="TPR-like"/>
    <property type="match status" value="3"/>
</dbReference>
<dbReference type="InterPro" id="IPR042197">
    <property type="entry name" value="Apaf_helical"/>
</dbReference>
<dbReference type="PANTHER" id="PTHR45641:SF19">
    <property type="entry name" value="NEPHROCYSTIN-3"/>
    <property type="match status" value="1"/>
</dbReference>
<dbReference type="InterPro" id="IPR019734">
    <property type="entry name" value="TPR_rpt"/>
</dbReference>
<evidence type="ECO:0000256" key="2">
    <source>
        <dbReference type="ARBA" id="ARBA00022803"/>
    </source>
</evidence>
<dbReference type="PROSITE" id="PS50005">
    <property type="entry name" value="TPR"/>
    <property type="match status" value="6"/>
</dbReference>
<accession>A0ABT3B3A3</accession>
<reference evidence="5 6" key="1">
    <citation type="submission" date="2022-10" db="EMBL/GenBank/DDBJ databases">
        <title>Identification of biosynthetic pathway for the production of the potent trypsin inhibitor radiosumin.</title>
        <authorList>
            <person name="Fewer D.P."/>
            <person name="Delbaje E."/>
            <person name="Ouyang X."/>
            <person name="Agostino P.D."/>
            <person name="Wahlsten M."/>
            <person name="Jokela J."/>
            <person name="Permi P."/>
            <person name="Haapaniemi E."/>
            <person name="Koistinen H."/>
        </authorList>
    </citation>
    <scope>NUCLEOTIDE SEQUENCE [LARGE SCALE GENOMIC DNA]</scope>
    <source>
        <strain evidence="5 6">NIES-515</strain>
    </source>
</reference>
<dbReference type="RefSeq" id="WP_263747509.1">
    <property type="nucleotide sequence ID" value="NZ_JAOWRF010000296.1"/>
</dbReference>
<dbReference type="PANTHER" id="PTHR45641">
    <property type="entry name" value="TETRATRICOPEPTIDE REPEAT PROTEIN (AFU_ORTHOLOGUE AFUA_6G03870)"/>
    <property type="match status" value="1"/>
</dbReference>
<dbReference type="SMART" id="SM00028">
    <property type="entry name" value="TPR"/>
    <property type="match status" value="10"/>
</dbReference>
<feature type="repeat" description="TPR" evidence="3">
    <location>
        <begin position="613"/>
        <end position="646"/>
    </location>
</feature>
<dbReference type="PRINTS" id="PR00381">
    <property type="entry name" value="KINESINLIGHT"/>
</dbReference>
<dbReference type="Gene3D" id="1.10.8.430">
    <property type="entry name" value="Helical domain of apoptotic protease-activating factors"/>
    <property type="match status" value="1"/>
</dbReference>
<dbReference type="InterPro" id="IPR011990">
    <property type="entry name" value="TPR-like_helical_dom_sf"/>
</dbReference>
<gene>
    <name evidence="5" type="primary">fxsT</name>
    <name evidence="5" type="ORF">OGM63_20515</name>
</gene>
<dbReference type="EMBL" id="JAOWRF010000296">
    <property type="protein sequence ID" value="MCV3215862.1"/>
    <property type="molecule type" value="Genomic_DNA"/>
</dbReference>
<keyword evidence="6" id="KW-1185">Reference proteome</keyword>
<feature type="repeat" description="TPR" evidence="3">
    <location>
        <begin position="571"/>
        <end position="604"/>
    </location>
</feature>
<feature type="repeat" description="TPR" evidence="3">
    <location>
        <begin position="907"/>
        <end position="940"/>
    </location>
</feature>
<feature type="repeat" description="TPR" evidence="3">
    <location>
        <begin position="739"/>
        <end position="772"/>
    </location>
</feature>
<keyword evidence="1" id="KW-0677">Repeat</keyword>
<dbReference type="Gene3D" id="1.25.40.10">
    <property type="entry name" value="Tetratricopeptide repeat domain"/>
    <property type="match status" value="3"/>
</dbReference>
<protein>
    <submittedName>
        <fullName evidence="5">FxSxx-COOH system tetratricopeptide repeat protein</fullName>
    </submittedName>
</protein>
<dbReference type="NCBIfam" id="NF040586">
    <property type="entry name" value="FxSxx_TPR"/>
    <property type="match status" value="1"/>
</dbReference>
<dbReference type="Pfam" id="PF13176">
    <property type="entry name" value="TPR_7"/>
    <property type="match status" value="1"/>
</dbReference>
<dbReference type="InterPro" id="IPR027417">
    <property type="entry name" value="P-loop_NTPase"/>
</dbReference>
<dbReference type="Proteomes" id="UP001526143">
    <property type="component" value="Unassembled WGS sequence"/>
</dbReference>
<proteinExistence type="predicted"/>
<feature type="repeat" description="TPR" evidence="3">
    <location>
        <begin position="697"/>
        <end position="730"/>
    </location>
</feature>
<comment type="caution">
    <text evidence="5">The sequence shown here is derived from an EMBL/GenBank/DDBJ whole genome shotgun (WGS) entry which is preliminary data.</text>
</comment>